<keyword evidence="2" id="KW-1185">Reference proteome</keyword>
<protein>
    <submittedName>
        <fullName evidence="1">Cora-domain-containing protein</fullName>
    </submittedName>
</protein>
<name>A0ACB6R7K4_9PLEO</name>
<evidence type="ECO:0000313" key="1">
    <source>
        <dbReference type="EMBL" id="KAF2474305.1"/>
    </source>
</evidence>
<sequence length="1055" mass="117452">MAFATKVPVAASIPAVRSLRPRLERKKPSQLSQDGPTGFAQINRSSPFLPPASTPPSIWTPYIPINRTAQFFVQNSVVLLVCLSFHTCTSAIGPTQSTPRVLIDPRDFLRSSTPRRPEHPNHQVGGPLHPQVFLPPPSSRPKGVGLRRRLQEASITGLQSLSHSYPSTAVFPQTSSSSRRRGVGRTGPPALRHPRLRVGQVERTSEVGAHKRLTGFDVALAQQEAGLSESNHPRQVATMSDTPRSEKSQTRFSTPVSDLDDHRHQPASLPRADMGGSGPGTRRPTFASLHSSPERPNLLLQVNEALESQNVTTRDFEDAVIDDEHASYLSPELGYGRGGSLAPVSPVGRRNTFRRPRDPAVERLSRSRTSSTSSRSVSPPNSVDAFADPRRRDRAATINSRPPSELDLTIHRTISGGTRRRPTISDERPEDLHAEVASAHSSAEEDVCFPVPEDPGKTTQFDFEDLDEFVAEYHEKTPIVQSLRHKQSVSSQFSKAKVFSDLRPKTAVTATPNVDGDATPLKDGASASAQEKLADGGLSHVFNSEKHGSVTEVMLNRWTFFSSELDDTIHAAELGGLLMPGEHFRDLFELPMDGGVWWLDMVNPSEEEVFAVCKAFGVHPLTREDITTQETREKVELFHQYYFVCFRSFYQMDKESESYLEPVNFYAIVFKEGLLTFTFTESPHTANVRKRIGRLRDYINLSSDWICYALIDDIVDTFAPVLRSIEHETDAIEDQVFTARLEDSREILKRIGDCRKRVMSLIRLLGGKADVIKGFAKRCNENYNVAPRGDVGLYLSDIQDHVVTMMSNLGHFEKILSRSHSNYLAQISVDQVIQGNQSNITLGKVTVIATILVPLNLVCGLFGMNVHIPGQSSEVGGYGWFFGILGAIALFVTVIGNMESDFWSVSCNSLLRTLCFEESYFVRKELVVDISTWLIFSKYYTANITQLLVDFTSKLSDLNGIRDMTTTSQRGLRLSILLITRLLEILSFSQMKCLSRSRSQDATPNSNQTIITESPPLSTNASVWNRVIHMSFGTAQHPHYYRTLIPFIPRSHIAS</sequence>
<reference evidence="1" key="1">
    <citation type="journal article" date="2020" name="Stud. Mycol.">
        <title>101 Dothideomycetes genomes: a test case for predicting lifestyles and emergence of pathogens.</title>
        <authorList>
            <person name="Haridas S."/>
            <person name="Albert R."/>
            <person name="Binder M."/>
            <person name="Bloem J."/>
            <person name="Labutti K."/>
            <person name="Salamov A."/>
            <person name="Andreopoulos B."/>
            <person name="Baker S."/>
            <person name="Barry K."/>
            <person name="Bills G."/>
            <person name="Bluhm B."/>
            <person name="Cannon C."/>
            <person name="Castanera R."/>
            <person name="Culley D."/>
            <person name="Daum C."/>
            <person name="Ezra D."/>
            <person name="Gonzalez J."/>
            <person name="Henrissat B."/>
            <person name="Kuo A."/>
            <person name="Liang C."/>
            <person name="Lipzen A."/>
            <person name="Lutzoni F."/>
            <person name="Magnuson J."/>
            <person name="Mondo S."/>
            <person name="Nolan M."/>
            <person name="Ohm R."/>
            <person name="Pangilinan J."/>
            <person name="Park H.-J."/>
            <person name="Ramirez L."/>
            <person name="Alfaro M."/>
            <person name="Sun H."/>
            <person name="Tritt A."/>
            <person name="Yoshinaga Y."/>
            <person name="Zwiers L.-H."/>
            <person name="Turgeon B."/>
            <person name="Goodwin S."/>
            <person name="Spatafora J."/>
            <person name="Crous P."/>
            <person name="Grigoriev I."/>
        </authorList>
    </citation>
    <scope>NUCLEOTIDE SEQUENCE</scope>
    <source>
        <strain evidence="1">ATCC 200398</strain>
    </source>
</reference>
<dbReference type="Proteomes" id="UP000799755">
    <property type="component" value="Unassembled WGS sequence"/>
</dbReference>
<evidence type="ECO:0000313" key="2">
    <source>
        <dbReference type="Proteomes" id="UP000799755"/>
    </source>
</evidence>
<comment type="caution">
    <text evidence="1">The sequence shown here is derived from an EMBL/GenBank/DDBJ whole genome shotgun (WGS) entry which is preliminary data.</text>
</comment>
<organism evidence="1 2">
    <name type="scientific">Lindgomyces ingoldianus</name>
    <dbReference type="NCBI Taxonomy" id="673940"/>
    <lineage>
        <taxon>Eukaryota</taxon>
        <taxon>Fungi</taxon>
        <taxon>Dikarya</taxon>
        <taxon>Ascomycota</taxon>
        <taxon>Pezizomycotina</taxon>
        <taxon>Dothideomycetes</taxon>
        <taxon>Pleosporomycetidae</taxon>
        <taxon>Pleosporales</taxon>
        <taxon>Lindgomycetaceae</taxon>
        <taxon>Lindgomyces</taxon>
    </lineage>
</organism>
<gene>
    <name evidence="1" type="ORF">BDR25DRAFT_351858</name>
</gene>
<proteinExistence type="predicted"/>
<accession>A0ACB6R7K4</accession>
<dbReference type="EMBL" id="MU003498">
    <property type="protein sequence ID" value="KAF2474305.1"/>
    <property type="molecule type" value="Genomic_DNA"/>
</dbReference>